<feature type="chain" id="PRO_5038553381" description="S-layer protein" evidence="1">
    <location>
        <begin position="23"/>
        <end position="341"/>
    </location>
</feature>
<proteinExistence type="predicted"/>
<sequence length="341" mass="36720">MNTKLRKTLLLSLTAFSMGTTASVVTTQTAGAKSAVKVTINQAAKAVATDRNVVPTGSNALYTKAGTLKGAKVVASTTTLNKLKNSNSSKDYFRAYQVAKTNRGSWYAKVVSFDYKYRGWIYVGKSNPDSDWSKVSGGLAQTETTSEISLPDTKTVQLTNPGIQNAIWNSPYRSQYRAEKVVSDTEPYGGQDFTVTKALEMKREGTSYYYIVNNSNSKIQGWIYAGAVIEEVATTDQNANNIVYAKVVDADSGYEAANVVLTDTKTNLSSPADFVTTELGNGSSDEAKLGAYAPGYTYKTLTASQQSTNYSAIANSKYGSTVTVLARRTTAAPALQLHDTK</sequence>
<keyword evidence="3" id="KW-1185">Reference proteome</keyword>
<dbReference type="EMBL" id="BEXA01000001">
    <property type="protein sequence ID" value="GAY72013.1"/>
    <property type="molecule type" value="Genomic_DNA"/>
</dbReference>
<dbReference type="Proteomes" id="UP000286974">
    <property type="component" value="Unassembled WGS sequence"/>
</dbReference>
<evidence type="ECO:0000256" key="1">
    <source>
        <dbReference type="SAM" id="SignalP"/>
    </source>
</evidence>
<comment type="caution">
    <text evidence="2">The sequence shown here is derived from an EMBL/GenBank/DDBJ whole genome shotgun (WGS) entry which is preliminary data.</text>
</comment>
<dbReference type="RefSeq" id="WP_125007607.1">
    <property type="nucleotide sequence ID" value="NZ_BEXA01000001.1"/>
</dbReference>
<dbReference type="SUPFAM" id="SSF82057">
    <property type="entry name" value="Prokaryotic SH3-related domain"/>
    <property type="match status" value="1"/>
</dbReference>
<dbReference type="AlphaFoldDB" id="A0A401FI20"/>
<gene>
    <name evidence="2" type="ORF">NBRC111893_159</name>
</gene>
<reference evidence="2 3" key="1">
    <citation type="submission" date="2017-11" db="EMBL/GenBank/DDBJ databases">
        <title>Draft Genome Sequence of Lactobacillus curieae NBRC 111893 isolated from Koso, a Japanese sugar-Vegetable Fermented Beverage.</title>
        <authorList>
            <person name="Chiou T.Y."/>
            <person name="Oshima K."/>
            <person name="Suda W."/>
            <person name="Hattori M."/>
            <person name="Takahashi T."/>
        </authorList>
    </citation>
    <scope>NUCLEOTIDE SEQUENCE [LARGE SCALE GENOMIC DNA]</scope>
    <source>
        <strain evidence="2 3">NBRC111893</strain>
    </source>
</reference>
<dbReference type="OrthoDB" id="2329257at2"/>
<evidence type="ECO:0000313" key="2">
    <source>
        <dbReference type="EMBL" id="GAY72013.1"/>
    </source>
</evidence>
<accession>A0A401FI20</accession>
<feature type="signal peptide" evidence="1">
    <location>
        <begin position="1"/>
        <end position="22"/>
    </location>
</feature>
<protein>
    <recommendedName>
        <fullName evidence="4">S-layer protein</fullName>
    </recommendedName>
</protein>
<keyword evidence="1" id="KW-0732">Signal</keyword>
<evidence type="ECO:0000313" key="3">
    <source>
        <dbReference type="Proteomes" id="UP000286974"/>
    </source>
</evidence>
<evidence type="ECO:0008006" key="4">
    <source>
        <dbReference type="Google" id="ProtNLM"/>
    </source>
</evidence>
<organism evidence="2 3">
    <name type="scientific">Lentilactobacillus kosonis</name>
    <dbReference type="NCBI Taxonomy" id="2810561"/>
    <lineage>
        <taxon>Bacteria</taxon>
        <taxon>Bacillati</taxon>
        <taxon>Bacillota</taxon>
        <taxon>Bacilli</taxon>
        <taxon>Lactobacillales</taxon>
        <taxon>Lactobacillaceae</taxon>
        <taxon>Lentilactobacillus</taxon>
    </lineage>
</organism>
<name>A0A401FI20_9LACO</name>